<accession>A0A1U9KP09</accession>
<name>A0A1U9KP09_9PROT</name>
<dbReference type="KEGG" id="nch:A0U93_05885"/>
<dbReference type="Proteomes" id="UP000188604">
    <property type="component" value="Chromosome"/>
</dbReference>
<proteinExistence type="predicted"/>
<reference evidence="1 2" key="1">
    <citation type="submission" date="2016-03" db="EMBL/GenBank/DDBJ databases">
        <title>Acetic acid bacteria sequencing.</title>
        <authorList>
            <person name="Brandt J."/>
            <person name="Jakob F."/>
            <person name="Vogel R.F."/>
        </authorList>
    </citation>
    <scope>NUCLEOTIDE SEQUENCE [LARGE SCALE GENOMIC DNA]</scope>
    <source>
        <strain evidence="1 2">NBRC 101099</strain>
    </source>
</reference>
<dbReference type="RefSeq" id="WP_077806531.1">
    <property type="nucleotide sequence ID" value="NZ_BJXS01000002.1"/>
</dbReference>
<evidence type="ECO:0000313" key="2">
    <source>
        <dbReference type="Proteomes" id="UP000188604"/>
    </source>
</evidence>
<organism evidence="1 2">
    <name type="scientific">Neoasaia chiangmaiensis</name>
    <dbReference type="NCBI Taxonomy" id="320497"/>
    <lineage>
        <taxon>Bacteria</taxon>
        <taxon>Pseudomonadati</taxon>
        <taxon>Pseudomonadota</taxon>
        <taxon>Alphaproteobacteria</taxon>
        <taxon>Acetobacterales</taxon>
        <taxon>Acetobacteraceae</taxon>
        <taxon>Neoasaia</taxon>
    </lineage>
</organism>
<dbReference type="STRING" id="320497.A0U93_05885"/>
<protein>
    <submittedName>
        <fullName evidence="1">Uncharacterized protein</fullName>
    </submittedName>
</protein>
<dbReference type="AlphaFoldDB" id="A0A1U9KP09"/>
<evidence type="ECO:0000313" key="1">
    <source>
        <dbReference type="EMBL" id="AQS87545.1"/>
    </source>
</evidence>
<keyword evidence="2" id="KW-1185">Reference proteome</keyword>
<gene>
    <name evidence="1" type="ORF">A0U93_05885</name>
</gene>
<sequence>MIEVVIAAIIVALCAAYWGARLFPRQWASLRATAGLAPKMTAGNANSACGACKACKGGSCH</sequence>
<dbReference type="EMBL" id="CP014691">
    <property type="protein sequence ID" value="AQS87545.1"/>
    <property type="molecule type" value="Genomic_DNA"/>
</dbReference>